<name>A0A381W4H1_9ZZZZ</name>
<accession>A0A381W4H1</accession>
<gene>
    <name evidence="1" type="ORF">METZ01_LOCUS100206</name>
</gene>
<sequence length="190" mass="20081">MGASAVHVSPEGSAGFATMNQGNLDWRVALDSAHWLVNSSSTVLEGDAPRGAWGASMAFAELEGSRSVMVVGVPESPELLAEAWGSVIERIRQIHLLFFESDALGAIAELEGIEPESLLSSVRDRGLVPIVCSYDSETRKACVEHALGSTEVRTSATMAPESWLAAFLCKLPLSGPGKLGLEKAARAETD</sequence>
<proteinExistence type="predicted"/>
<dbReference type="EMBL" id="UINC01010663">
    <property type="protein sequence ID" value="SVA47352.1"/>
    <property type="molecule type" value="Genomic_DNA"/>
</dbReference>
<reference evidence="1" key="1">
    <citation type="submission" date="2018-05" db="EMBL/GenBank/DDBJ databases">
        <authorList>
            <person name="Lanie J.A."/>
            <person name="Ng W.-L."/>
            <person name="Kazmierczak K.M."/>
            <person name="Andrzejewski T.M."/>
            <person name="Davidsen T.M."/>
            <person name="Wayne K.J."/>
            <person name="Tettelin H."/>
            <person name="Glass J.I."/>
            <person name="Rusch D."/>
            <person name="Podicherti R."/>
            <person name="Tsui H.-C.T."/>
            <person name="Winkler M.E."/>
        </authorList>
    </citation>
    <scope>NUCLEOTIDE SEQUENCE</scope>
</reference>
<evidence type="ECO:0000313" key="1">
    <source>
        <dbReference type="EMBL" id="SVA47352.1"/>
    </source>
</evidence>
<dbReference type="AlphaFoldDB" id="A0A381W4H1"/>
<organism evidence="1">
    <name type="scientific">marine metagenome</name>
    <dbReference type="NCBI Taxonomy" id="408172"/>
    <lineage>
        <taxon>unclassified sequences</taxon>
        <taxon>metagenomes</taxon>
        <taxon>ecological metagenomes</taxon>
    </lineage>
</organism>
<protein>
    <submittedName>
        <fullName evidence="1">Uncharacterized protein</fullName>
    </submittedName>
</protein>